<accession>A0A1Y2GXW1</accession>
<proteinExistence type="predicted"/>
<keyword evidence="3" id="KW-1185">Reference proteome</keyword>
<dbReference type="EMBL" id="MCFF01000005">
    <property type="protein sequence ID" value="ORZ27116.1"/>
    <property type="molecule type" value="Genomic_DNA"/>
</dbReference>
<feature type="coiled-coil region" evidence="1">
    <location>
        <begin position="34"/>
        <end position="75"/>
    </location>
</feature>
<name>A0A1Y2GXW1_9FUNG</name>
<dbReference type="InParanoid" id="A0A1Y2GXW1"/>
<evidence type="ECO:0000313" key="3">
    <source>
        <dbReference type="Proteomes" id="UP000193648"/>
    </source>
</evidence>
<organism evidence="2 3">
    <name type="scientific">Lobosporangium transversale</name>
    <dbReference type="NCBI Taxonomy" id="64571"/>
    <lineage>
        <taxon>Eukaryota</taxon>
        <taxon>Fungi</taxon>
        <taxon>Fungi incertae sedis</taxon>
        <taxon>Mucoromycota</taxon>
        <taxon>Mortierellomycotina</taxon>
        <taxon>Mortierellomycetes</taxon>
        <taxon>Mortierellales</taxon>
        <taxon>Mortierellaceae</taxon>
        <taxon>Lobosporangium</taxon>
    </lineage>
</organism>
<keyword evidence="1" id="KW-0175">Coiled coil</keyword>
<sequence length="219" mass="24302">MKKMDDQYRGMTLEHSQSVLAAQTQQLYQLHQDIDEITSEIENLKWQESKLRERNQKLETQCIQVESQAKDAIRMNALRCPEIEDAYRSCLAVTNQYQEGVGLKSIQYSADSSSLILEYLVVPGSATIQAINSSLSSSSATGVVVSNKGRGSGKNGNNNNKVIMTQFLIKIHPKSGRLLSASIENAGCDVKDIIQIAKARNDISFLVVETLDRVMKAHP</sequence>
<reference evidence="2 3" key="1">
    <citation type="submission" date="2016-07" db="EMBL/GenBank/DDBJ databases">
        <title>Pervasive Adenine N6-methylation of Active Genes in Fungi.</title>
        <authorList>
            <consortium name="DOE Joint Genome Institute"/>
            <person name="Mondo S.J."/>
            <person name="Dannebaum R.O."/>
            <person name="Kuo R.C."/>
            <person name="Labutti K."/>
            <person name="Haridas S."/>
            <person name="Kuo A."/>
            <person name="Salamov A."/>
            <person name="Ahrendt S.R."/>
            <person name="Lipzen A."/>
            <person name="Sullivan W."/>
            <person name="Andreopoulos W.B."/>
            <person name="Clum A."/>
            <person name="Lindquist E."/>
            <person name="Daum C."/>
            <person name="Ramamoorthy G.K."/>
            <person name="Gryganskyi A."/>
            <person name="Culley D."/>
            <person name="Magnuson J.K."/>
            <person name="James T.Y."/>
            <person name="O'Malley M.A."/>
            <person name="Stajich J.E."/>
            <person name="Spatafora J.W."/>
            <person name="Visel A."/>
            <person name="Grigoriev I.V."/>
        </authorList>
    </citation>
    <scope>NUCLEOTIDE SEQUENCE [LARGE SCALE GENOMIC DNA]</scope>
    <source>
        <strain evidence="2 3">NRRL 3116</strain>
    </source>
</reference>
<evidence type="ECO:0000313" key="2">
    <source>
        <dbReference type="EMBL" id="ORZ27116.1"/>
    </source>
</evidence>
<dbReference type="AlphaFoldDB" id="A0A1Y2GXW1"/>
<dbReference type="Proteomes" id="UP000193648">
    <property type="component" value="Unassembled WGS sequence"/>
</dbReference>
<dbReference type="GeneID" id="33561619"/>
<dbReference type="OrthoDB" id="18959at2759"/>
<gene>
    <name evidence="2" type="ORF">BCR41DRAFT_183818</name>
</gene>
<evidence type="ECO:0000256" key="1">
    <source>
        <dbReference type="SAM" id="Coils"/>
    </source>
</evidence>
<protein>
    <submittedName>
        <fullName evidence="2">Uncharacterized protein</fullName>
    </submittedName>
</protein>
<dbReference type="RefSeq" id="XP_021884863.1">
    <property type="nucleotide sequence ID" value="XM_022019774.1"/>
</dbReference>
<comment type="caution">
    <text evidence="2">The sequence shown here is derived from an EMBL/GenBank/DDBJ whole genome shotgun (WGS) entry which is preliminary data.</text>
</comment>